<accession>D9QMV6</accession>
<evidence type="ECO:0000256" key="5">
    <source>
        <dbReference type="ARBA" id="ARBA00022777"/>
    </source>
</evidence>
<dbReference type="SUPFAM" id="SSF55874">
    <property type="entry name" value="ATPase domain of HSP90 chaperone/DNA topoisomerase II/histidine kinase"/>
    <property type="match status" value="1"/>
</dbReference>
<evidence type="ECO:0000313" key="8">
    <source>
        <dbReference type="EMBL" id="ADL02112.1"/>
    </source>
</evidence>
<dbReference type="InterPro" id="IPR007891">
    <property type="entry name" value="CHASE3"/>
</dbReference>
<protein>
    <recommendedName>
        <fullName evidence="2">histidine kinase</fullName>
        <ecNumber evidence="2">2.7.13.3</ecNumber>
    </recommendedName>
</protein>
<dbReference type="STRING" id="633149.Bresu_2805"/>
<evidence type="ECO:0000256" key="6">
    <source>
        <dbReference type="SAM" id="Phobius"/>
    </source>
</evidence>
<dbReference type="SUPFAM" id="SSF47384">
    <property type="entry name" value="Homodimeric domain of signal transducing histidine kinase"/>
    <property type="match status" value="1"/>
</dbReference>
<keyword evidence="3" id="KW-0597">Phosphoprotein</keyword>
<evidence type="ECO:0000313" key="9">
    <source>
        <dbReference type="Proteomes" id="UP000002696"/>
    </source>
</evidence>
<dbReference type="HOGENOM" id="CLU_000445_114_71_5"/>
<name>D9QMV6_BRESC</name>
<organism evidence="8 9">
    <name type="scientific">Brevundimonas subvibrioides (strain ATCC 15264 / DSM 4735 / LMG 14903 / NBRC 16000 / CB 81)</name>
    <name type="common">Caulobacter subvibrioides</name>
    <dbReference type="NCBI Taxonomy" id="633149"/>
    <lineage>
        <taxon>Bacteria</taxon>
        <taxon>Pseudomonadati</taxon>
        <taxon>Pseudomonadota</taxon>
        <taxon>Alphaproteobacteria</taxon>
        <taxon>Caulobacterales</taxon>
        <taxon>Caulobacteraceae</taxon>
        <taxon>Brevundimonas</taxon>
    </lineage>
</organism>
<dbReference type="InterPro" id="IPR036890">
    <property type="entry name" value="HATPase_C_sf"/>
</dbReference>
<dbReference type="GO" id="GO:0030295">
    <property type="term" value="F:protein kinase activator activity"/>
    <property type="evidence" value="ECO:0007669"/>
    <property type="project" value="TreeGrafter"/>
</dbReference>
<evidence type="ECO:0000256" key="2">
    <source>
        <dbReference type="ARBA" id="ARBA00012438"/>
    </source>
</evidence>
<evidence type="ECO:0000256" key="1">
    <source>
        <dbReference type="ARBA" id="ARBA00000085"/>
    </source>
</evidence>
<dbReference type="Gene3D" id="1.10.287.130">
    <property type="match status" value="1"/>
</dbReference>
<reference evidence="9" key="1">
    <citation type="journal article" date="2011" name="J. Bacteriol.">
        <title>Genome sequences of eight morphologically diverse alphaproteobacteria.</title>
        <authorList>
            <consortium name="US DOE Joint Genome Institute"/>
            <person name="Brown P.J."/>
            <person name="Kysela D.T."/>
            <person name="Buechlein A."/>
            <person name="Hemmerich C."/>
            <person name="Brun Y.V."/>
        </authorList>
    </citation>
    <scope>NUCLEOTIDE SEQUENCE [LARGE SCALE GENOMIC DNA]</scope>
    <source>
        <strain evidence="9">ATCC 15264 / DSM 4735 / LMG 14903 / NBRC 16000 / CB 81</strain>
    </source>
</reference>
<keyword evidence="9" id="KW-1185">Reference proteome</keyword>
<dbReference type="InterPro" id="IPR050351">
    <property type="entry name" value="BphY/WalK/GraS-like"/>
</dbReference>
<dbReference type="Gene3D" id="3.30.565.10">
    <property type="entry name" value="Histidine kinase-like ATPase, C-terminal domain"/>
    <property type="match status" value="1"/>
</dbReference>
<dbReference type="InterPro" id="IPR004358">
    <property type="entry name" value="Sig_transdc_His_kin-like_C"/>
</dbReference>
<evidence type="ECO:0000256" key="4">
    <source>
        <dbReference type="ARBA" id="ARBA00022679"/>
    </source>
</evidence>
<dbReference type="EC" id="2.7.13.3" evidence="2"/>
<dbReference type="InterPro" id="IPR005467">
    <property type="entry name" value="His_kinase_dom"/>
</dbReference>
<dbReference type="InterPro" id="IPR003661">
    <property type="entry name" value="HisK_dim/P_dom"/>
</dbReference>
<gene>
    <name evidence="8" type="ordered locus">Bresu_2805</name>
</gene>
<dbReference type="AlphaFoldDB" id="D9QMV6"/>
<dbReference type="eggNOG" id="COG5278">
    <property type="taxonomic scope" value="Bacteria"/>
</dbReference>
<dbReference type="RefSeq" id="WP_013270213.1">
    <property type="nucleotide sequence ID" value="NC_014375.1"/>
</dbReference>
<evidence type="ECO:0000259" key="7">
    <source>
        <dbReference type="PROSITE" id="PS50109"/>
    </source>
</evidence>
<dbReference type="BioCyc" id="BSUB633149:G1GM8-2818-MONOMER"/>
<proteinExistence type="predicted"/>
<dbReference type="PRINTS" id="PR00344">
    <property type="entry name" value="BCTRLSENSOR"/>
</dbReference>
<dbReference type="EMBL" id="CP002102">
    <property type="protein sequence ID" value="ADL02112.1"/>
    <property type="molecule type" value="Genomic_DNA"/>
</dbReference>
<sequence>MTKISALFAHIRTLLRQRTLGRSIVLLLAAAMILLLAVNATTYVMIQRTAAFNDQVERTWQARRAGRIIQINMKDAEAAQRGYVLTGQSGFMLAYEQAVDGQTYLVDQLGEKLGADPEDAATVEAITRLSRDKILEMNEVLALSRSGQGRAAVERISAGDGRELMRQLEGELGTFDQRMGSRLAERRAASESSALVTLVVNGVAGVLILALAGIVFLLVRRYLLELQDAQAAIDRVNAGLEETVRARTAALMRSTEEVQRFAYIVSHDLRSPLVNVMGYTAELEQAGKTIDLQMTKVETQAPELLERDALTAAREDIPEAVGFIRASTEKMDRLINAILKLSREGRRNLVPETLDVGAMASRAADSVRHQLEATETEFVVGEIVPFESDRLSMEQIIGNLIDNAVKYLQPGRPGRIEITGSDLPGGWVEYAIKDNGRGIAEKDHERIFELFRRAGRQDQQGEGLGLAFVRNSVRRLGGSIDVDSVLGEGSTFRLKFPKRLILDDAGDTL</sequence>
<dbReference type="GO" id="GO:0000155">
    <property type="term" value="F:phosphorelay sensor kinase activity"/>
    <property type="evidence" value="ECO:0007669"/>
    <property type="project" value="InterPro"/>
</dbReference>
<dbReference type="InParanoid" id="D9QMV6"/>
<dbReference type="KEGG" id="bsb:Bresu_2805"/>
<comment type="catalytic activity">
    <reaction evidence="1">
        <text>ATP + protein L-histidine = ADP + protein N-phospho-L-histidine.</text>
        <dbReference type="EC" id="2.7.13.3"/>
    </reaction>
</comment>
<dbReference type="CDD" id="cd19410">
    <property type="entry name" value="HK9-like_sensor"/>
    <property type="match status" value="1"/>
</dbReference>
<keyword evidence="6" id="KW-0812">Transmembrane</keyword>
<evidence type="ECO:0000256" key="3">
    <source>
        <dbReference type="ARBA" id="ARBA00022553"/>
    </source>
</evidence>
<dbReference type="Pfam" id="PF05227">
    <property type="entry name" value="CHASE3"/>
    <property type="match status" value="1"/>
</dbReference>
<dbReference type="Pfam" id="PF00512">
    <property type="entry name" value="HisKA"/>
    <property type="match status" value="1"/>
</dbReference>
<dbReference type="PROSITE" id="PS50109">
    <property type="entry name" value="HIS_KIN"/>
    <property type="match status" value="1"/>
</dbReference>
<dbReference type="PANTHER" id="PTHR42878">
    <property type="entry name" value="TWO-COMPONENT HISTIDINE KINASE"/>
    <property type="match status" value="1"/>
</dbReference>
<dbReference type="Pfam" id="PF02518">
    <property type="entry name" value="HATPase_c"/>
    <property type="match status" value="1"/>
</dbReference>
<keyword evidence="5 8" id="KW-0418">Kinase</keyword>
<dbReference type="Proteomes" id="UP000002696">
    <property type="component" value="Chromosome"/>
</dbReference>
<dbReference type="eggNOG" id="COG4251">
    <property type="taxonomic scope" value="Bacteria"/>
</dbReference>
<dbReference type="InterPro" id="IPR003594">
    <property type="entry name" value="HATPase_dom"/>
</dbReference>
<dbReference type="GO" id="GO:0007234">
    <property type="term" value="P:osmosensory signaling via phosphorelay pathway"/>
    <property type="evidence" value="ECO:0007669"/>
    <property type="project" value="TreeGrafter"/>
</dbReference>
<keyword evidence="6" id="KW-0472">Membrane</keyword>
<dbReference type="SMART" id="SM00387">
    <property type="entry name" value="HATPase_c"/>
    <property type="match status" value="1"/>
</dbReference>
<dbReference type="CDD" id="cd00082">
    <property type="entry name" value="HisKA"/>
    <property type="match status" value="1"/>
</dbReference>
<keyword evidence="4" id="KW-0808">Transferase</keyword>
<dbReference type="PANTHER" id="PTHR42878:SF15">
    <property type="entry name" value="BACTERIOPHYTOCHROME"/>
    <property type="match status" value="1"/>
</dbReference>
<dbReference type="OrthoDB" id="9808408at2"/>
<dbReference type="InterPro" id="IPR036097">
    <property type="entry name" value="HisK_dim/P_sf"/>
</dbReference>
<feature type="domain" description="Histidine kinase" evidence="7">
    <location>
        <begin position="264"/>
        <end position="500"/>
    </location>
</feature>
<keyword evidence="6" id="KW-1133">Transmembrane helix</keyword>
<feature type="transmembrane region" description="Helical" evidence="6">
    <location>
        <begin position="195"/>
        <end position="219"/>
    </location>
</feature>
<dbReference type="GO" id="GO:0000156">
    <property type="term" value="F:phosphorelay response regulator activity"/>
    <property type="evidence" value="ECO:0007669"/>
    <property type="project" value="TreeGrafter"/>
</dbReference>
<dbReference type="SMART" id="SM00388">
    <property type="entry name" value="HisKA"/>
    <property type="match status" value="1"/>
</dbReference>